<evidence type="ECO:0000256" key="6">
    <source>
        <dbReference type="RuleBase" id="RU000642"/>
    </source>
</evidence>
<organism evidence="9 10">
    <name type="scientific">Lujinxingia vulgaris</name>
    <dbReference type="NCBI Taxonomy" id="2600176"/>
    <lineage>
        <taxon>Bacteria</taxon>
        <taxon>Deltaproteobacteria</taxon>
        <taxon>Bradymonadales</taxon>
        <taxon>Lujinxingiaceae</taxon>
        <taxon>Lujinxingia</taxon>
    </lineage>
</organism>
<dbReference type="AlphaFoldDB" id="A0A5C6WYQ9"/>
<dbReference type="Pfam" id="PF00889">
    <property type="entry name" value="EF_TS"/>
    <property type="match status" value="1"/>
</dbReference>
<dbReference type="InterPro" id="IPR036402">
    <property type="entry name" value="EF-Ts_dimer_sf"/>
</dbReference>
<keyword evidence="3 5" id="KW-0251">Elongation factor</keyword>
<dbReference type="CDD" id="cd14275">
    <property type="entry name" value="UBA_EF-Ts"/>
    <property type="match status" value="1"/>
</dbReference>
<dbReference type="FunFam" id="1.10.8.10:FF:000001">
    <property type="entry name" value="Elongation factor Ts"/>
    <property type="match status" value="1"/>
</dbReference>
<protein>
    <recommendedName>
        <fullName evidence="2 5">Elongation factor Ts</fullName>
        <shortName evidence="5">EF-Ts</shortName>
    </recommendedName>
</protein>
<feature type="region of interest" description="Involved in Mg(2+) ion dislocation from EF-Tu" evidence="5">
    <location>
        <begin position="81"/>
        <end position="84"/>
    </location>
</feature>
<gene>
    <name evidence="5" type="primary">tsf</name>
    <name evidence="9" type="ORF">FRC96_18545</name>
</gene>
<dbReference type="Gene3D" id="3.30.479.20">
    <property type="entry name" value="Elongation factor Ts, dimerisation domain"/>
    <property type="match status" value="2"/>
</dbReference>
<accession>A0A5C6WYQ9</accession>
<dbReference type="InterPro" id="IPR009060">
    <property type="entry name" value="UBA-like_sf"/>
</dbReference>
<dbReference type="SUPFAM" id="SSF54713">
    <property type="entry name" value="Elongation factor Ts (EF-Ts), dimerisation domain"/>
    <property type="match status" value="2"/>
</dbReference>
<dbReference type="Proteomes" id="UP000321046">
    <property type="component" value="Unassembled WGS sequence"/>
</dbReference>
<comment type="similarity">
    <text evidence="1 5 6">Belongs to the EF-Ts family.</text>
</comment>
<dbReference type="SUPFAM" id="SSF46934">
    <property type="entry name" value="UBA-like"/>
    <property type="match status" value="1"/>
</dbReference>
<comment type="subcellular location">
    <subcellularLocation>
        <location evidence="5 7">Cytoplasm</location>
    </subcellularLocation>
</comment>
<evidence type="ECO:0000256" key="2">
    <source>
        <dbReference type="ARBA" id="ARBA00016956"/>
    </source>
</evidence>
<dbReference type="Gene3D" id="1.10.8.10">
    <property type="entry name" value="DNA helicase RuvA subunit, C-terminal domain"/>
    <property type="match status" value="1"/>
</dbReference>
<dbReference type="InterPro" id="IPR014039">
    <property type="entry name" value="Transl_elong_EFTs/EF1B_dimer"/>
</dbReference>
<comment type="function">
    <text evidence="5 6">Associates with the EF-Tu.GDP complex and induces the exchange of GDP to GTP. It remains bound to the aminoacyl-tRNA.EF-Tu.GTP complex up to the GTP hydrolysis stage on the ribosome.</text>
</comment>
<evidence type="ECO:0000256" key="5">
    <source>
        <dbReference type="HAMAP-Rule" id="MF_00050"/>
    </source>
</evidence>
<keyword evidence="4 5" id="KW-0648">Protein biosynthesis</keyword>
<evidence type="ECO:0000256" key="1">
    <source>
        <dbReference type="ARBA" id="ARBA00005532"/>
    </source>
</evidence>
<dbReference type="InterPro" id="IPR001816">
    <property type="entry name" value="Transl_elong_EFTs/EF1B"/>
</dbReference>
<dbReference type="Gene3D" id="1.10.286.20">
    <property type="match status" value="1"/>
</dbReference>
<evidence type="ECO:0000313" key="10">
    <source>
        <dbReference type="Proteomes" id="UP000321046"/>
    </source>
</evidence>
<comment type="caution">
    <text evidence="9">The sequence shown here is derived from an EMBL/GenBank/DDBJ whole genome shotgun (WGS) entry which is preliminary data.</text>
</comment>
<name>A0A5C6WYQ9_9DELT</name>
<dbReference type="EMBL" id="VOSL01000137">
    <property type="protein sequence ID" value="TXD32205.1"/>
    <property type="molecule type" value="Genomic_DNA"/>
</dbReference>
<dbReference type="PANTHER" id="PTHR11741:SF0">
    <property type="entry name" value="ELONGATION FACTOR TS, MITOCHONDRIAL"/>
    <property type="match status" value="1"/>
</dbReference>
<dbReference type="HAMAP" id="MF_00050">
    <property type="entry name" value="EF_Ts"/>
    <property type="match status" value="1"/>
</dbReference>
<dbReference type="InterPro" id="IPR018101">
    <property type="entry name" value="Transl_elong_Ts_CS"/>
</dbReference>
<dbReference type="NCBIfam" id="TIGR00116">
    <property type="entry name" value="tsf"/>
    <property type="match status" value="1"/>
</dbReference>
<sequence length="302" mass="32544">MSISAQEVKKLREMSGAGMMDCKKALQETNGDLEEALLYLQKKGSAAAAKKASRTAAEGRVQIWTNDDSTEAVMVEVNCETDFVSRNENFHAFVERIATTIGESGVDSVEALQDVTIAGGEKSVADYTTEQIATIGENIKVRRFVRYKVDAGVVGPYTHAGDQLGVLVQLDASGDADKEALLDVARDVAMHIAAMKPGYLHDSDIPAEDEAAHKEILAARAAETGKPAEIIERMLTGQIKKWRAESVLVSQAFVKDSDKTVGEFVKSAGASIASFVRFEVGEGITKEEKSLSEEVAEQLRGS</sequence>
<evidence type="ECO:0000256" key="3">
    <source>
        <dbReference type="ARBA" id="ARBA00022768"/>
    </source>
</evidence>
<evidence type="ECO:0000313" key="9">
    <source>
        <dbReference type="EMBL" id="TXD32205.1"/>
    </source>
</evidence>
<dbReference type="GO" id="GO:0005737">
    <property type="term" value="C:cytoplasm"/>
    <property type="evidence" value="ECO:0007669"/>
    <property type="project" value="UniProtKB-SubCell"/>
</dbReference>
<keyword evidence="5" id="KW-0963">Cytoplasm</keyword>
<proteinExistence type="inferred from homology"/>
<evidence type="ECO:0000256" key="4">
    <source>
        <dbReference type="ARBA" id="ARBA00022917"/>
    </source>
</evidence>
<reference evidence="9 10" key="1">
    <citation type="submission" date="2019-08" db="EMBL/GenBank/DDBJ databases">
        <title>Bradymonadales sp. TMQ2.</title>
        <authorList>
            <person name="Liang Q."/>
        </authorList>
    </citation>
    <scope>NUCLEOTIDE SEQUENCE [LARGE SCALE GENOMIC DNA]</scope>
    <source>
        <strain evidence="9 10">TMQ2</strain>
    </source>
</reference>
<dbReference type="OrthoDB" id="9808348at2"/>
<dbReference type="PROSITE" id="PS01126">
    <property type="entry name" value="EF_TS_1"/>
    <property type="match status" value="1"/>
</dbReference>
<feature type="domain" description="Translation elongation factor EFTs/EF1B dimerisation" evidence="8">
    <location>
        <begin position="72"/>
        <end position="282"/>
    </location>
</feature>
<evidence type="ECO:0000259" key="8">
    <source>
        <dbReference type="Pfam" id="PF00889"/>
    </source>
</evidence>
<evidence type="ECO:0000256" key="7">
    <source>
        <dbReference type="RuleBase" id="RU000643"/>
    </source>
</evidence>
<dbReference type="PROSITE" id="PS01127">
    <property type="entry name" value="EF_TS_2"/>
    <property type="match status" value="1"/>
</dbReference>
<dbReference type="PANTHER" id="PTHR11741">
    <property type="entry name" value="ELONGATION FACTOR TS"/>
    <property type="match status" value="1"/>
</dbReference>
<dbReference type="GO" id="GO:0003746">
    <property type="term" value="F:translation elongation factor activity"/>
    <property type="evidence" value="ECO:0007669"/>
    <property type="project" value="UniProtKB-UniRule"/>
</dbReference>
<dbReference type="RefSeq" id="WP_146976719.1">
    <property type="nucleotide sequence ID" value="NZ_VOSL01000137.1"/>
</dbReference>